<proteinExistence type="predicted"/>
<gene>
    <name evidence="1" type="ORF">CR513_45828</name>
</gene>
<accession>A0A371F815</accession>
<feature type="non-terminal residue" evidence="1">
    <location>
        <position position="1"/>
    </location>
</feature>
<sequence length="64" mass="7484">MKIIGEVHKGNSNSYQGIIFIGDNMLIFAQQFEIFIQLLIKLKIMVNSTISNYDYSFNFLLHLR</sequence>
<comment type="caution">
    <text evidence="1">The sequence shown here is derived from an EMBL/GenBank/DDBJ whole genome shotgun (WGS) entry which is preliminary data.</text>
</comment>
<organism evidence="1 2">
    <name type="scientific">Mucuna pruriens</name>
    <name type="common">Velvet bean</name>
    <name type="synonym">Dolichos pruriens</name>
    <dbReference type="NCBI Taxonomy" id="157652"/>
    <lineage>
        <taxon>Eukaryota</taxon>
        <taxon>Viridiplantae</taxon>
        <taxon>Streptophyta</taxon>
        <taxon>Embryophyta</taxon>
        <taxon>Tracheophyta</taxon>
        <taxon>Spermatophyta</taxon>
        <taxon>Magnoliopsida</taxon>
        <taxon>eudicotyledons</taxon>
        <taxon>Gunneridae</taxon>
        <taxon>Pentapetalae</taxon>
        <taxon>rosids</taxon>
        <taxon>fabids</taxon>
        <taxon>Fabales</taxon>
        <taxon>Fabaceae</taxon>
        <taxon>Papilionoideae</taxon>
        <taxon>50 kb inversion clade</taxon>
        <taxon>NPAAA clade</taxon>
        <taxon>indigoferoid/millettioid clade</taxon>
        <taxon>Phaseoleae</taxon>
        <taxon>Mucuna</taxon>
    </lineage>
</organism>
<dbReference type="Proteomes" id="UP000257109">
    <property type="component" value="Unassembled WGS sequence"/>
</dbReference>
<evidence type="ECO:0000313" key="1">
    <source>
        <dbReference type="EMBL" id="RDX74432.1"/>
    </source>
</evidence>
<evidence type="ECO:0000313" key="2">
    <source>
        <dbReference type="Proteomes" id="UP000257109"/>
    </source>
</evidence>
<keyword evidence="2" id="KW-1185">Reference proteome</keyword>
<dbReference type="AlphaFoldDB" id="A0A371F815"/>
<reference evidence="1" key="1">
    <citation type="submission" date="2018-05" db="EMBL/GenBank/DDBJ databases">
        <title>Draft genome of Mucuna pruriens seed.</title>
        <authorList>
            <person name="Nnadi N.E."/>
            <person name="Vos R."/>
            <person name="Hasami M.H."/>
            <person name="Devisetty U.K."/>
            <person name="Aguiy J.C."/>
        </authorList>
    </citation>
    <scope>NUCLEOTIDE SEQUENCE [LARGE SCALE GENOMIC DNA]</scope>
    <source>
        <strain evidence="1">JCA_2017</strain>
    </source>
</reference>
<protein>
    <submittedName>
        <fullName evidence="1">Uncharacterized protein</fullName>
    </submittedName>
</protein>
<dbReference type="EMBL" id="QJKJ01010182">
    <property type="protein sequence ID" value="RDX74432.1"/>
    <property type="molecule type" value="Genomic_DNA"/>
</dbReference>
<name>A0A371F815_MUCPR</name>